<keyword evidence="8" id="KW-1185">Reference proteome</keyword>
<dbReference type="PANTHER" id="PTHR30250:SF31">
    <property type="entry name" value="INNER MEMBRANE PROTEIN YGHQ"/>
    <property type="match status" value="1"/>
</dbReference>
<feature type="transmembrane region" description="Helical" evidence="6">
    <location>
        <begin position="129"/>
        <end position="149"/>
    </location>
</feature>
<keyword evidence="2" id="KW-1003">Cell membrane</keyword>
<sequence>MKNRAKTPFSRIIGNTSVLLTGRILNAICSFIYIPWTVRTLGLDGFGVMLLVTVYATLIADLTHLQSWQPLLHYGTSSFRQGRDRFFYNVLAFAVRADYLSGILGLVIGLVGIFAFGDMMGWPREIRPTAAWCMITLLFMNMSWSIGVMRLLNRFKLSTTFEFVATMVRTLGSFIGYELHCGVKFFIVMWCVSQVVQFICNTTMGIILVRRNVSSPFPWKELFLPSAPIPGAWKLMLGTSASQAIVSLLRPISTLIVGARLGAADAAIFRVAMQVTSALAKPATVLLPAMYPEFVRLRDEEDWSGLRATIFRILKAVGLFSVAVILVALLFGGPILDFMLHRHSAGGGVLIGILALSAMIDISIIPFEPLLTVIGHVGYVLRCKVATLVIDVPLLFAAMYLWGIDGAAIGSVVASMILFGLLGGRAAKLLFGRHDGAAMTAPVRRI</sequence>
<evidence type="ECO:0000256" key="6">
    <source>
        <dbReference type="SAM" id="Phobius"/>
    </source>
</evidence>
<protein>
    <submittedName>
        <fullName evidence="7">Polysaccharide biosynthesis C-terminal domain-containing protein</fullName>
    </submittedName>
</protein>
<dbReference type="EMBL" id="CATKSH010000003">
    <property type="protein sequence ID" value="CAI9119896.1"/>
    <property type="molecule type" value="Genomic_DNA"/>
</dbReference>
<reference evidence="7" key="1">
    <citation type="submission" date="2023-03" db="EMBL/GenBank/DDBJ databases">
        <authorList>
            <person name="Cleenwerck I."/>
        </authorList>
    </citation>
    <scope>NUCLEOTIDE SEQUENCE</scope>
    <source>
        <strain evidence="7">LMG 32879</strain>
    </source>
</reference>
<keyword evidence="5 6" id="KW-0472">Membrane</keyword>
<evidence type="ECO:0000256" key="1">
    <source>
        <dbReference type="ARBA" id="ARBA00004651"/>
    </source>
</evidence>
<evidence type="ECO:0000256" key="4">
    <source>
        <dbReference type="ARBA" id="ARBA00022989"/>
    </source>
</evidence>
<comment type="caution">
    <text evidence="7">The sequence shown here is derived from an EMBL/GenBank/DDBJ whole genome shotgun (WGS) entry which is preliminary data.</text>
</comment>
<dbReference type="InterPro" id="IPR050833">
    <property type="entry name" value="Poly_Biosynth_Transport"/>
</dbReference>
<feature type="transmembrane region" description="Helical" evidence="6">
    <location>
        <begin position="86"/>
        <end position="117"/>
    </location>
</feature>
<evidence type="ECO:0000256" key="5">
    <source>
        <dbReference type="ARBA" id="ARBA00023136"/>
    </source>
</evidence>
<feature type="transmembrane region" description="Helical" evidence="6">
    <location>
        <begin position="12"/>
        <end position="34"/>
    </location>
</feature>
<name>A0AA35UF17_9PROT</name>
<accession>A0AA35UF17</accession>
<keyword evidence="4 6" id="KW-1133">Transmembrane helix</keyword>
<gene>
    <name evidence="7" type="ORF">LMG32879_000722</name>
</gene>
<dbReference type="RefSeq" id="WP_289840863.1">
    <property type="nucleotide sequence ID" value="NZ_CATKSH010000003.1"/>
</dbReference>
<feature type="transmembrane region" description="Helical" evidence="6">
    <location>
        <begin position="348"/>
        <end position="367"/>
    </location>
</feature>
<dbReference type="Proteomes" id="UP001176960">
    <property type="component" value="Unassembled WGS sequence"/>
</dbReference>
<comment type="subcellular location">
    <subcellularLocation>
        <location evidence="1">Cell membrane</location>
        <topology evidence="1">Multi-pass membrane protein</topology>
    </subcellularLocation>
</comment>
<feature type="transmembrane region" description="Helical" evidence="6">
    <location>
        <begin position="379"/>
        <end position="401"/>
    </location>
</feature>
<proteinExistence type="predicted"/>
<evidence type="ECO:0000313" key="7">
    <source>
        <dbReference type="EMBL" id="CAI9119896.1"/>
    </source>
</evidence>
<feature type="transmembrane region" description="Helical" evidence="6">
    <location>
        <begin position="316"/>
        <end position="336"/>
    </location>
</feature>
<feature type="transmembrane region" description="Helical" evidence="6">
    <location>
        <begin position="407"/>
        <end position="424"/>
    </location>
</feature>
<dbReference type="PANTHER" id="PTHR30250">
    <property type="entry name" value="PST FAMILY PREDICTED COLANIC ACID TRANSPORTER"/>
    <property type="match status" value="1"/>
</dbReference>
<evidence type="ECO:0000256" key="2">
    <source>
        <dbReference type="ARBA" id="ARBA00022475"/>
    </source>
</evidence>
<feature type="transmembrane region" description="Helical" evidence="6">
    <location>
        <begin position="185"/>
        <end position="209"/>
    </location>
</feature>
<organism evidence="7 8">
    <name type="scientific">Brytella acorum</name>
    <dbReference type="NCBI Taxonomy" id="2959299"/>
    <lineage>
        <taxon>Bacteria</taxon>
        <taxon>Pseudomonadati</taxon>
        <taxon>Pseudomonadota</taxon>
        <taxon>Alphaproteobacteria</taxon>
        <taxon>Acetobacterales</taxon>
        <taxon>Acetobacteraceae</taxon>
        <taxon>Brytella</taxon>
    </lineage>
</organism>
<dbReference type="GO" id="GO:0005886">
    <property type="term" value="C:plasma membrane"/>
    <property type="evidence" value="ECO:0007669"/>
    <property type="project" value="UniProtKB-SubCell"/>
</dbReference>
<keyword evidence="3 6" id="KW-0812">Transmembrane</keyword>
<evidence type="ECO:0000256" key="3">
    <source>
        <dbReference type="ARBA" id="ARBA00022692"/>
    </source>
</evidence>
<evidence type="ECO:0000313" key="8">
    <source>
        <dbReference type="Proteomes" id="UP001176960"/>
    </source>
</evidence>
<dbReference type="AlphaFoldDB" id="A0AA35UF17"/>